<proteinExistence type="inferred from homology"/>
<keyword evidence="2 4" id="KW-0396">Initiation factor</keyword>
<dbReference type="GO" id="GO:0016282">
    <property type="term" value="C:eukaryotic 43S preinitiation complex"/>
    <property type="evidence" value="ECO:0007669"/>
    <property type="project" value="UniProtKB-UniRule"/>
</dbReference>
<comment type="subunit">
    <text evidence="4">Component of the eukaryotic translation initiation factor 3 (eIF-3) complex.</text>
</comment>
<keyword evidence="7" id="KW-1185">Reference proteome</keyword>
<organism evidence="6 7">
    <name type="scientific">Halocaridina rubra</name>
    <name type="common">Hawaiian red shrimp</name>
    <dbReference type="NCBI Taxonomy" id="373956"/>
    <lineage>
        <taxon>Eukaryota</taxon>
        <taxon>Metazoa</taxon>
        <taxon>Ecdysozoa</taxon>
        <taxon>Arthropoda</taxon>
        <taxon>Crustacea</taxon>
        <taxon>Multicrustacea</taxon>
        <taxon>Malacostraca</taxon>
        <taxon>Eumalacostraca</taxon>
        <taxon>Eucarida</taxon>
        <taxon>Decapoda</taxon>
        <taxon>Pleocyemata</taxon>
        <taxon>Caridea</taxon>
        <taxon>Atyoidea</taxon>
        <taxon>Atyidae</taxon>
        <taxon>Halocaridina</taxon>
    </lineage>
</organism>
<sequence length="235" mass="27017">MSGIEWDAEDAEPPAATCKWEGEDEEDEIKDNWDDEEEERDKTSPTAPATAKTKKKKLADKIAEKEAKQQEEKEKRRKELEEKNRSETPEDKLAEKLRIQKIQEDADFQLANELMGNNVTEEDKLLDDIDLSDRDGLEAFRQAIVSKIRNTDRLEKRPFFVSFVEDLSRDLCQNLELDEVKRVSSVLNSLYNEKVKASKPKSKKKAGNKPKLNVEQGAITDDIGNDYGAEYDDFM</sequence>
<dbReference type="GO" id="GO:0033290">
    <property type="term" value="C:eukaryotic 48S preinitiation complex"/>
    <property type="evidence" value="ECO:0007669"/>
    <property type="project" value="UniProtKB-UniRule"/>
</dbReference>
<dbReference type="InterPro" id="IPR013906">
    <property type="entry name" value="eIF3j"/>
</dbReference>
<feature type="compositionally biased region" description="Acidic residues" evidence="5">
    <location>
        <begin position="22"/>
        <end position="39"/>
    </location>
</feature>
<accession>A0AAN8ZQK2</accession>
<evidence type="ECO:0000256" key="1">
    <source>
        <dbReference type="ARBA" id="ARBA00022490"/>
    </source>
</evidence>
<gene>
    <name evidence="6" type="primary">EIF3J</name>
    <name evidence="6" type="ORF">SK128_026244</name>
</gene>
<feature type="compositionally biased region" description="Acidic residues" evidence="5">
    <location>
        <begin position="1"/>
        <end position="12"/>
    </location>
</feature>
<dbReference type="Pfam" id="PF08597">
    <property type="entry name" value="eIF3_subunit"/>
    <property type="match status" value="1"/>
</dbReference>
<evidence type="ECO:0000256" key="4">
    <source>
        <dbReference type="HAMAP-Rule" id="MF_03009"/>
    </source>
</evidence>
<evidence type="ECO:0000313" key="6">
    <source>
        <dbReference type="EMBL" id="KAK7058683.1"/>
    </source>
</evidence>
<dbReference type="HAMAP" id="MF_03009">
    <property type="entry name" value="eIF3j"/>
    <property type="match status" value="1"/>
</dbReference>
<evidence type="ECO:0000313" key="7">
    <source>
        <dbReference type="Proteomes" id="UP001381693"/>
    </source>
</evidence>
<keyword evidence="1 4" id="KW-0963">Cytoplasm</keyword>
<protein>
    <recommendedName>
        <fullName evidence="4">Eukaryotic translation initiation factor 3 subunit J</fullName>
        <shortName evidence="4">eIF3j</shortName>
    </recommendedName>
</protein>
<name>A0AAN8ZQK2_HALRR</name>
<dbReference type="Proteomes" id="UP001381693">
    <property type="component" value="Unassembled WGS sequence"/>
</dbReference>
<dbReference type="GO" id="GO:0001732">
    <property type="term" value="P:formation of cytoplasmic translation initiation complex"/>
    <property type="evidence" value="ECO:0007669"/>
    <property type="project" value="UniProtKB-UniRule"/>
</dbReference>
<dbReference type="PANTHER" id="PTHR21681">
    <property type="entry name" value="EUKARYOTIC TRANSLATION INITIATION FACTOR 3 SUBUNIT J"/>
    <property type="match status" value="1"/>
</dbReference>
<keyword evidence="3 4" id="KW-0648">Protein biosynthesis</keyword>
<dbReference type="AlphaFoldDB" id="A0AAN8ZQK2"/>
<comment type="subcellular location">
    <subcellularLocation>
        <location evidence="4">Cytoplasm</location>
    </subcellularLocation>
</comment>
<feature type="compositionally biased region" description="Basic and acidic residues" evidence="5">
    <location>
        <begin position="59"/>
        <end position="94"/>
    </location>
</feature>
<dbReference type="EMBL" id="JAXCGZ010021150">
    <property type="protein sequence ID" value="KAK7058683.1"/>
    <property type="molecule type" value="Genomic_DNA"/>
</dbReference>
<reference evidence="6 7" key="1">
    <citation type="submission" date="2023-11" db="EMBL/GenBank/DDBJ databases">
        <title>Halocaridina rubra genome assembly.</title>
        <authorList>
            <person name="Smith C."/>
        </authorList>
    </citation>
    <scope>NUCLEOTIDE SEQUENCE [LARGE SCALE GENOMIC DNA]</scope>
    <source>
        <strain evidence="6">EP-1</strain>
        <tissue evidence="6">Whole</tissue>
    </source>
</reference>
<dbReference type="Gene3D" id="1.10.246.60">
    <property type="entry name" value="Eukaryotic translation initiation factor 3 like domains"/>
    <property type="match status" value="1"/>
</dbReference>
<dbReference type="GO" id="GO:0005852">
    <property type="term" value="C:eukaryotic translation initiation factor 3 complex"/>
    <property type="evidence" value="ECO:0007669"/>
    <property type="project" value="UniProtKB-UniRule"/>
</dbReference>
<evidence type="ECO:0000256" key="5">
    <source>
        <dbReference type="SAM" id="MobiDB-lite"/>
    </source>
</evidence>
<dbReference type="PANTHER" id="PTHR21681:SF0">
    <property type="entry name" value="EUKARYOTIC TRANSLATION INITIATION FACTOR 3 SUBUNIT J"/>
    <property type="match status" value="1"/>
</dbReference>
<dbReference type="InterPro" id="IPR023194">
    <property type="entry name" value="eIF3-like_dom_sf"/>
</dbReference>
<dbReference type="GO" id="GO:0003743">
    <property type="term" value="F:translation initiation factor activity"/>
    <property type="evidence" value="ECO:0007669"/>
    <property type="project" value="UniProtKB-UniRule"/>
</dbReference>
<evidence type="ECO:0000256" key="2">
    <source>
        <dbReference type="ARBA" id="ARBA00022540"/>
    </source>
</evidence>
<feature type="region of interest" description="Disordered" evidence="5">
    <location>
        <begin position="1"/>
        <end position="94"/>
    </location>
</feature>
<evidence type="ECO:0000256" key="3">
    <source>
        <dbReference type="ARBA" id="ARBA00022917"/>
    </source>
</evidence>
<comment type="function">
    <text evidence="4">Component of the eukaryotic translation initiation factor 3 (eIF-3) complex, which is involved in protein synthesis of a specialized repertoire of mRNAs and, together with other initiation factors, stimulates binding of mRNA and methionyl-tRNAi to the 40S ribosome. The eIF-3 complex specifically targets and initiates translation of a subset of mRNAs involved in cell proliferation.</text>
</comment>
<comment type="similarity">
    <text evidence="4">Belongs to the eIF-3 subunit J family.</text>
</comment>
<comment type="caution">
    <text evidence="6">The sequence shown here is derived from an EMBL/GenBank/DDBJ whole genome shotgun (WGS) entry which is preliminary data.</text>
</comment>